<dbReference type="Proteomes" id="UP000177382">
    <property type="component" value="Unassembled WGS sequence"/>
</dbReference>
<dbReference type="STRING" id="1802485.A2V97_01270"/>
<proteinExistence type="predicted"/>
<protein>
    <submittedName>
        <fullName evidence="1">Uncharacterized protein</fullName>
    </submittedName>
</protein>
<gene>
    <name evidence="1" type="ORF">A2V97_01270</name>
</gene>
<organism evidence="1 2">
    <name type="scientific">Candidatus Woesebacteria bacterium RBG_16_42_24</name>
    <dbReference type="NCBI Taxonomy" id="1802485"/>
    <lineage>
        <taxon>Bacteria</taxon>
        <taxon>Candidatus Woeseibacteriota</taxon>
    </lineage>
</organism>
<comment type="caution">
    <text evidence="1">The sequence shown here is derived from an EMBL/GenBank/DDBJ whole genome shotgun (WGS) entry which is preliminary data.</text>
</comment>
<dbReference type="EMBL" id="MGFX01000006">
    <property type="protein sequence ID" value="OGM15247.1"/>
    <property type="molecule type" value="Genomic_DNA"/>
</dbReference>
<dbReference type="AlphaFoldDB" id="A0A1F7XJQ3"/>
<evidence type="ECO:0000313" key="2">
    <source>
        <dbReference type="Proteomes" id="UP000177382"/>
    </source>
</evidence>
<accession>A0A1F7XJQ3</accession>
<reference evidence="1 2" key="1">
    <citation type="journal article" date="2016" name="Nat. Commun.">
        <title>Thousands of microbial genomes shed light on interconnected biogeochemical processes in an aquifer system.</title>
        <authorList>
            <person name="Anantharaman K."/>
            <person name="Brown C.T."/>
            <person name="Hug L.A."/>
            <person name="Sharon I."/>
            <person name="Castelle C.J."/>
            <person name="Probst A.J."/>
            <person name="Thomas B.C."/>
            <person name="Singh A."/>
            <person name="Wilkins M.J."/>
            <person name="Karaoz U."/>
            <person name="Brodie E.L."/>
            <person name="Williams K.H."/>
            <person name="Hubbard S.S."/>
            <person name="Banfield J.F."/>
        </authorList>
    </citation>
    <scope>NUCLEOTIDE SEQUENCE [LARGE SCALE GENOMIC DNA]</scope>
</reference>
<sequence length="83" mass="9779">MLQKILEGKPYLAWYIKDKKALSDKSALEHILSYGDWGDVMEAEKVLGISKMKSLFEEIKRGKRVNLKKRTLNYFQNYFAKYA</sequence>
<evidence type="ECO:0000313" key="1">
    <source>
        <dbReference type="EMBL" id="OGM15247.1"/>
    </source>
</evidence>
<name>A0A1F7XJQ3_9BACT</name>